<feature type="transmembrane region" description="Helical" evidence="2">
    <location>
        <begin position="212"/>
        <end position="232"/>
    </location>
</feature>
<feature type="compositionally biased region" description="Low complexity" evidence="1">
    <location>
        <begin position="1"/>
        <end position="15"/>
    </location>
</feature>
<dbReference type="AlphaFoldDB" id="A0A3M2KVR1"/>
<gene>
    <name evidence="3" type="ORF">EBN03_26920</name>
</gene>
<protein>
    <submittedName>
        <fullName evidence="3">GAP family protein</fullName>
    </submittedName>
</protein>
<feature type="transmembrane region" description="Helical" evidence="2">
    <location>
        <begin position="128"/>
        <end position="146"/>
    </location>
</feature>
<dbReference type="InterPro" id="IPR021315">
    <property type="entry name" value="Gap/Sap"/>
</dbReference>
<feature type="transmembrane region" description="Helical" evidence="2">
    <location>
        <begin position="95"/>
        <end position="116"/>
    </location>
</feature>
<dbReference type="EMBL" id="RFFH01000016">
    <property type="protein sequence ID" value="RMI29074.1"/>
    <property type="molecule type" value="Genomic_DNA"/>
</dbReference>
<evidence type="ECO:0000313" key="4">
    <source>
        <dbReference type="Proteomes" id="UP000279275"/>
    </source>
</evidence>
<keyword evidence="2" id="KW-0472">Membrane</keyword>
<feature type="transmembrane region" description="Helical" evidence="2">
    <location>
        <begin position="62"/>
        <end position="83"/>
    </location>
</feature>
<evidence type="ECO:0000256" key="2">
    <source>
        <dbReference type="SAM" id="Phobius"/>
    </source>
</evidence>
<sequence>MSWSAATRSSTAQARRSPKCDPPVAGRIRALCGTASVLGCHDSGNRSAIDLRGGRVSTVGPILTHALAVAVYPWALIVVAMLLTEPGGRARSSAFVAGWTAGVAALLAVLIVVNALFGANRHGEPAEWVGWVKLGLGVGIFAMAAAQARKMPAAVRGELPPPGWMAELPSLSPRGCARLGVRLVLGNPKNVSQILIGAVTIASLTPGGGARLSAAVVFVIIASLCVLVPLVVRSSSADGNVDTLNTWRDWVSRNNPAIMFVLLSLLGAKSVGDGIAQLT</sequence>
<keyword evidence="2" id="KW-0812">Transmembrane</keyword>
<evidence type="ECO:0000313" key="3">
    <source>
        <dbReference type="EMBL" id="RMI29074.1"/>
    </source>
</evidence>
<proteinExistence type="predicted"/>
<dbReference type="Pfam" id="PF11139">
    <property type="entry name" value="SfLAP"/>
    <property type="match status" value="1"/>
</dbReference>
<keyword evidence="2" id="KW-1133">Transmembrane helix</keyword>
<dbReference type="Proteomes" id="UP000279275">
    <property type="component" value="Unassembled WGS sequence"/>
</dbReference>
<evidence type="ECO:0000256" key="1">
    <source>
        <dbReference type="SAM" id="MobiDB-lite"/>
    </source>
</evidence>
<name>A0A3M2KVR1_9NOCA</name>
<comment type="caution">
    <text evidence="3">The sequence shown here is derived from an EMBL/GenBank/DDBJ whole genome shotgun (WGS) entry which is preliminary data.</text>
</comment>
<feature type="region of interest" description="Disordered" evidence="1">
    <location>
        <begin position="1"/>
        <end position="22"/>
    </location>
</feature>
<reference evidence="3 4" key="1">
    <citation type="submission" date="2018-10" db="EMBL/GenBank/DDBJ databases">
        <title>Isolation from cow dung.</title>
        <authorList>
            <person name="Ling L."/>
        </authorList>
    </citation>
    <scope>NUCLEOTIDE SEQUENCE [LARGE SCALE GENOMIC DNA]</scope>
    <source>
        <strain evidence="3 4">NEAU-LL90</strain>
    </source>
</reference>
<keyword evidence="4" id="KW-1185">Reference proteome</keyword>
<organism evidence="3 4">
    <name type="scientific">Nocardia stercoris</name>
    <dbReference type="NCBI Taxonomy" id="2483361"/>
    <lineage>
        <taxon>Bacteria</taxon>
        <taxon>Bacillati</taxon>
        <taxon>Actinomycetota</taxon>
        <taxon>Actinomycetes</taxon>
        <taxon>Mycobacteriales</taxon>
        <taxon>Nocardiaceae</taxon>
        <taxon>Nocardia</taxon>
    </lineage>
</organism>
<accession>A0A3M2KVR1</accession>